<dbReference type="Pfam" id="PF00098">
    <property type="entry name" value="zf-CCHC"/>
    <property type="match status" value="1"/>
</dbReference>
<keyword evidence="1" id="KW-0479">Metal-binding</keyword>
<dbReference type="Proteomes" id="UP001151760">
    <property type="component" value="Unassembled WGS sequence"/>
</dbReference>
<protein>
    <submittedName>
        <fullName evidence="5">Ribonuclease H-like domain-containing protein</fullName>
    </submittedName>
</protein>
<keyword evidence="2" id="KW-0175">Coiled coil</keyword>
<dbReference type="Pfam" id="PF14223">
    <property type="entry name" value="Retrotran_gag_2"/>
    <property type="match status" value="1"/>
</dbReference>
<evidence type="ECO:0000256" key="2">
    <source>
        <dbReference type="SAM" id="Coils"/>
    </source>
</evidence>
<organism evidence="5 6">
    <name type="scientific">Tanacetum coccineum</name>
    <dbReference type="NCBI Taxonomy" id="301880"/>
    <lineage>
        <taxon>Eukaryota</taxon>
        <taxon>Viridiplantae</taxon>
        <taxon>Streptophyta</taxon>
        <taxon>Embryophyta</taxon>
        <taxon>Tracheophyta</taxon>
        <taxon>Spermatophyta</taxon>
        <taxon>Magnoliopsida</taxon>
        <taxon>eudicotyledons</taxon>
        <taxon>Gunneridae</taxon>
        <taxon>Pentapetalae</taxon>
        <taxon>asterids</taxon>
        <taxon>campanulids</taxon>
        <taxon>Asterales</taxon>
        <taxon>Asteraceae</taxon>
        <taxon>Asteroideae</taxon>
        <taxon>Anthemideae</taxon>
        <taxon>Anthemidinae</taxon>
        <taxon>Tanacetum</taxon>
    </lineage>
</organism>
<feature type="region of interest" description="Disordered" evidence="3">
    <location>
        <begin position="754"/>
        <end position="777"/>
    </location>
</feature>
<keyword evidence="1" id="KW-0863">Zinc-finger</keyword>
<proteinExistence type="predicted"/>
<feature type="coiled-coil region" evidence="2">
    <location>
        <begin position="333"/>
        <end position="360"/>
    </location>
</feature>
<dbReference type="InterPro" id="IPR036875">
    <property type="entry name" value="Znf_CCHC_sf"/>
</dbReference>
<feature type="compositionally biased region" description="Polar residues" evidence="3">
    <location>
        <begin position="761"/>
        <end position="777"/>
    </location>
</feature>
<dbReference type="PROSITE" id="PS50158">
    <property type="entry name" value="ZF_CCHC"/>
    <property type="match status" value="1"/>
</dbReference>
<feature type="region of interest" description="Disordered" evidence="3">
    <location>
        <begin position="649"/>
        <end position="697"/>
    </location>
</feature>
<evidence type="ECO:0000256" key="3">
    <source>
        <dbReference type="SAM" id="MobiDB-lite"/>
    </source>
</evidence>
<keyword evidence="1" id="KW-0862">Zinc</keyword>
<reference evidence="5" key="1">
    <citation type="journal article" date="2022" name="Int. J. Mol. Sci.">
        <title>Draft Genome of Tanacetum Coccineum: Genomic Comparison of Closely Related Tanacetum-Family Plants.</title>
        <authorList>
            <person name="Yamashiro T."/>
            <person name="Shiraishi A."/>
            <person name="Nakayama K."/>
            <person name="Satake H."/>
        </authorList>
    </citation>
    <scope>NUCLEOTIDE SEQUENCE</scope>
</reference>
<dbReference type="Gene3D" id="4.10.60.10">
    <property type="entry name" value="Zinc finger, CCHC-type"/>
    <property type="match status" value="1"/>
</dbReference>
<dbReference type="SUPFAM" id="SSF57756">
    <property type="entry name" value="Retrovirus zinc finger-like domains"/>
    <property type="match status" value="1"/>
</dbReference>
<feature type="compositionally biased region" description="Polar residues" evidence="3">
    <location>
        <begin position="462"/>
        <end position="471"/>
    </location>
</feature>
<dbReference type="InterPro" id="IPR001878">
    <property type="entry name" value="Znf_CCHC"/>
</dbReference>
<feature type="coiled-coil region" evidence="2">
    <location>
        <begin position="277"/>
        <end position="304"/>
    </location>
</feature>
<keyword evidence="6" id="KW-1185">Reference proteome</keyword>
<evidence type="ECO:0000313" key="6">
    <source>
        <dbReference type="Proteomes" id="UP001151760"/>
    </source>
</evidence>
<feature type="coiled-coil region" evidence="2">
    <location>
        <begin position="54"/>
        <end position="84"/>
    </location>
</feature>
<sequence length="777" mass="86939">MADFHHLDDARDIWLAVKARFGGNEESKKMRKSMLKQEFQEFRVSKDEGLHKGYDRFQKILSQLNQLQAKLDNEDSNIKFIRALPSSWSQVAITLKAKGAPSHSAFVSTTSGNNKKSYAETLKQSSSYISASPDFDKIGKLDLEELDIKWQMEMLSVRVNIFEKKARRKMNFNNMDAARFDKKKVRCYKCSQLGHFARECTGKQVESNARYSAFKIKELKQDKLADPKALLFVDSMVNWSDHEESADENASQIYGMIAGRDDEDEVAGEFALIEVQYKEYYIQVQAYKNTLKTLEQQKAWYQSNQLAYEEKVKVLKRDLENTTNLLKYSESINNNVNLEKQELQTKLDNTLARFAKWKESSKNLAKLADSSMTVKTKLGLGYGDYIGEDEIYYPTMPSIFDTTPEDVDGNSNPVRFVKEGAMNAVPPPITGTFMPTSIHSDFDESQMTYGKNSNDQSETDSNDFVSCASSDKSSEPKTNDFALCDSSDKSSSPKSVESSIFSPRVAESESNLKTAAQEDISFNNNTPSVSSVKDDKHSSFGCNKNGLRHGVKNKVSGSKSCFVCGSFYHLIKDCDFYENKMGVYSVQRESRPMWNNVDNIPPFIPQAAHGRSGNVTFPAGSVNMPAPIPAGRQTGPAPVYAGTPVPAGRQNRPAPIPAGRQTGPAPVYAGTPVPAGRQNRPAPVHADRPFPAGRRNSVSVSAGWRNNAARPMSRPTSSYFQNYSRPVYYDQMYMGEGRWGTAVKSSAGCSWRDNRPYLQRGSKNNGGSQQSTWFNSY</sequence>
<evidence type="ECO:0000256" key="1">
    <source>
        <dbReference type="PROSITE-ProRule" id="PRU00047"/>
    </source>
</evidence>
<feature type="compositionally biased region" description="Polar residues" evidence="3">
    <location>
        <begin position="433"/>
        <end position="456"/>
    </location>
</feature>
<evidence type="ECO:0000313" key="5">
    <source>
        <dbReference type="EMBL" id="GJT23862.1"/>
    </source>
</evidence>
<gene>
    <name evidence="5" type="ORF">Tco_0893799</name>
</gene>
<dbReference type="EMBL" id="BQNB010014089">
    <property type="protein sequence ID" value="GJT23862.1"/>
    <property type="molecule type" value="Genomic_DNA"/>
</dbReference>
<accession>A0ABQ5CCK8</accession>
<dbReference type="SMART" id="SM00343">
    <property type="entry name" value="ZnF_C2HC"/>
    <property type="match status" value="2"/>
</dbReference>
<feature type="domain" description="CCHC-type" evidence="4">
    <location>
        <begin position="186"/>
        <end position="200"/>
    </location>
</feature>
<feature type="region of interest" description="Disordered" evidence="3">
    <location>
        <begin position="427"/>
        <end position="510"/>
    </location>
</feature>
<name>A0ABQ5CCK8_9ASTR</name>
<evidence type="ECO:0000259" key="4">
    <source>
        <dbReference type="PROSITE" id="PS50158"/>
    </source>
</evidence>
<reference evidence="5" key="2">
    <citation type="submission" date="2022-01" db="EMBL/GenBank/DDBJ databases">
        <authorList>
            <person name="Yamashiro T."/>
            <person name="Shiraishi A."/>
            <person name="Satake H."/>
            <person name="Nakayama K."/>
        </authorList>
    </citation>
    <scope>NUCLEOTIDE SEQUENCE</scope>
</reference>
<feature type="compositionally biased region" description="Low complexity" evidence="3">
    <location>
        <begin position="489"/>
        <end position="502"/>
    </location>
</feature>
<comment type="caution">
    <text evidence="5">The sequence shown here is derived from an EMBL/GenBank/DDBJ whole genome shotgun (WGS) entry which is preliminary data.</text>
</comment>